<dbReference type="KEGG" id="abaw:D5400_17660"/>
<reference evidence="2 3" key="1">
    <citation type="submission" date="2018-09" db="EMBL/GenBank/DDBJ databases">
        <title>Marinorhizobium profundi gen. nov., sp. nov., isolated from a deep-sea sediment sample from the New Britain Trench and proposal of Marinorhizobiaceae fam. nov. in the order Rhizobiales of the class Alphaproteobacteria.</title>
        <authorList>
            <person name="Cao J."/>
        </authorList>
    </citation>
    <scope>NUCLEOTIDE SEQUENCE [LARGE SCALE GENOMIC DNA]</scope>
    <source>
        <strain evidence="2 3">WS11</strain>
    </source>
</reference>
<proteinExistence type="predicted"/>
<sequence length="233" mass="24315">MKSSGHLGRHLRDPAPLTDVAGHSVLFVMAASAEYGRHLQLRFEPLMTGVGPVEAGVVMGATLAICAAAGSLPDLVVSLGSAGSRTLEQTGIYQATTVSYRDMDASPLGFAKGVTPFLGEPADIALPHLIPGIQTARLSTGANIVSGAAYDAIDADMVDMESYAIARACRLFAIPLIVLRGISDGAAELTHVDNWTEYLHVIDEKMAASVDMLAEALEAQALTGIRSKATANL</sequence>
<dbReference type="OrthoDB" id="997641at2"/>
<dbReference type="GO" id="GO:0008782">
    <property type="term" value="F:adenosylhomocysteine nucleosidase activity"/>
    <property type="evidence" value="ECO:0007669"/>
    <property type="project" value="UniProtKB-EC"/>
</dbReference>
<evidence type="ECO:0000313" key="2">
    <source>
        <dbReference type="EMBL" id="AZN72861.1"/>
    </source>
</evidence>
<name>A0A3Q8XQA5_9HYPH</name>
<dbReference type="EMBL" id="CP032509">
    <property type="protein sequence ID" value="AZN72861.1"/>
    <property type="molecule type" value="Genomic_DNA"/>
</dbReference>
<dbReference type="SUPFAM" id="SSF53167">
    <property type="entry name" value="Purine and uridine phosphorylases"/>
    <property type="match status" value="1"/>
</dbReference>
<dbReference type="AlphaFoldDB" id="A0A3Q8XQA5"/>
<keyword evidence="2" id="KW-0378">Hydrolase</keyword>
<organism evidence="2 3">
    <name type="scientific">Georhizobium profundi</name>
    <dbReference type="NCBI Taxonomy" id="2341112"/>
    <lineage>
        <taxon>Bacteria</taxon>
        <taxon>Pseudomonadati</taxon>
        <taxon>Pseudomonadota</taxon>
        <taxon>Alphaproteobacteria</taxon>
        <taxon>Hyphomicrobiales</taxon>
        <taxon>Rhizobiaceae</taxon>
        <taxon>Georhizobium</taxon>
    </lineage>
</organism>
<evidence type="ECO:0000313" key="3">
    <source>
        <dbReference type="Proteomes" id="UP000268192"/>
    </source>
</evidence>
<keyword evidence="3" id="KW-1185">Reference proteome</keyword>
<evidence type="ECO:0000259" key="1">
    <source>
        <dbReference type="Pfam" id="PF01048"/>
    </source>
</evidence>
<dbReference type="EC" id="3.2.2.9" evidence="2"/>
<gene>
    <name evidence="2" type="ORF">D5400_17660</name>
</gene>
<dbReference type="Pfam" id="PF01048">
    <property type="entry name" value="PNP_UDP_1"/>
    <property type="match status" value="1"/>
</dbReference>
<dbReference type="Proteomes" id="UP000268192">
    <property type="component" value="Chromosome"/>
</dbReference>
<dbReference type="NCBIfam" id="TIGR01705">
    <property type="entry name" value="MTA_SAH-nuc-hyp"/>
    <property type="match status" value="1"/>
</dbReference>
<dbReference type="InterPro" id="IPR035994">
    <property type="entry name" value="Nucleoside_phosphorylase_sf"/>
</dbReference>
<protein>
    <submittedName>
        <fullName evidence="2">5'-methylthioadenosine/S-adenosylhomocysteine nucleosidase</fullName>
        <ecNumber evidence="2">3.2.2.9</ecNumber>
    </submittedName>
</protein>
<feature type="domain" description="Nucleoside phosphorylase" evidence="1">
    <location>
        <begin position="149"/>
        <end position="194"/>
    </location>
</feature>
<dbReference type="Gene3D" id="3.40.50.1580">
    <property type="entry name" value="Nucleoside phosphorylase domain"/>
    <property type="match status" value="1"/>
</dbReference>
<dbReference type="GO" id="GO:0009116">
    <property type="term" value="P:nucleoside metabolic process"/>
    <property type="evidence" value="ECO:0007669"/>
    <property type="project" value="InterPro"/>
</dbReference>
<dbReference type="InterPro" id="IPR010050">
    <property type="entry name" value="MTA_SAH_nuc_hyp"/>
</dbReference>
<accession>A0A3Q8XQA5</accession>
<dbReference type="InterPro" id="IPR000845">
    <property type="entry name" value="Nucleoside_phosphorylase_d"/>
</dbReference>
<keyword evidence="2" id="KW-0326">Glycosidase</keyword>
<dbReference type="RefSeq" id="WP_126011203.1">
    <property type="nucleotide sequence ID" value="NZ_CP032509.1"/>
</dbReference>